<feature type="compositionally biased region" description="Polar residues" evidence="1">
    <location>
        <begin position="12"/>
        <end position="40"/>
    </location>
</feature>
<accession>A0A484FD42</accession>
<reference evidence="3" key="1">
    <citation type="journal article" date="2013" name="New Phytol.">
        <title>Comparative genomic and transcriptomic analyses reveal the hemibiotrophic stage shift of Colletotrichum fungi.</title>
        <authorList>
            <person name="Gan P."/>
            <person name="Ikeda K."/>
            <person name="Irieda H."/>
            <person name="Narusaka M."/>
            <person name="O'Connell R.J."/>
            <person name="Narusaka Y."/>
            <person name="Takano Y."/>
            <person name="Kubo Y."/>
            <person name="Shirasu K."/>
        </authorList>
    </citation>
    <scope>NUCLEOTIDE SEQUENCE [LARGE SCALE GENOMIC DNA]</scope>
    <source>
        <strain evidence="3">104-T / ATCC 96160 / CBS 514.97 / LARS 414 / MAFF 240422</strain>
    </source>
</reference>
<gene>
    <name evidence="2" type="ORF">Cob_v011538</name>
</gene>
<evidence type="ECO:0000313" key="3">
    <source>
        <dbReference type="Proteomes" id="UP000014480"/>
    </source>
</evidence>
<keyword evidence="3" id="KW-1185">Reference proteome</keyword>
<dbReference type="AlphaFoldDB" id="A0A484FD42"/>
<reference evidence="3" key="2">
    <citation type="journal article" date="2019" name="Mol. Plant Microbe Interact.">
        <title>Genome sequence resources for four phytopathogenic fungi from the Colletotrichum orbiculare species complex.</title>
        <authorList>
            <person name="Gan P."/>
            <person name="Tsushima A."/>
            <person name="Narusaka M."/>
            <person name="Narusaka Y."/>
            <person name="Takano Y."/>
            <person name="Kubo Y."/>
            <person name="Shirasu K."/>
        </authorList>
    </citation>
    <scope>GENOME REANNOTATION</scope>
    <source>
        <strain evidence="3">104-T / ATCC 96160 / CBS 514.97 / LARS 414 / MAFF 240422</strain>
    </source>
</reference>
<evidence type="ECO:0000313" key="2">
    <source>
        <dbReference type="EMBL" id="TDZ15406.1"/>
    </source>
</evidence>
<proteinExistence type="predicted"/>
<sequence>MEDDPRRREKQQAAQGSGRLSATSSNATRYLDSSTGQSRRATIRHSCHSTALRHLTAATAAILHYTHIY</sequence>
<name>A0A484FD42_COLOR</name>
<comment type="caution">
    <text evidence="2">The sequence shown here is derived from an EMBL/GenBank/DDBJ whole genome shotgun (WGS) entry which is preliminary data.</text>
</comment>
<feature type="region of interest" description="Disordered" evidence="1">
    <location>
        <begin position="1"/>
        <end position="44"/>
    </location>
</feature>
<protein>
    <submittedName>
        <fullName evidence="2">Uncharacterized protein</fullName>
    </submittedName>
</protein>
<feature type="compositionally biased region" description="Basic and acidic residues" evidence="1">
    <location>
        <begin position="1"/>
        <end position="11"/>
    </location>
</feature>
<evidence type="ECO:0000256" key="1">
    <source>
        <dbReference type="SAM" id="MobiDB-lite"/>
    </source>
</evidence>
<dbReference type="Proteomes" id="UP000014480">
    <property type="component" value="Unassembled WGS sequence"/>
</dbReference>
<dbReference type="EMBL" id="AMCV02000040">
    <property type="protein sequence ID" value="TDZ15406.1"/>
    <property type="molecule type" value="Genomic_DNA"/>
</dbReference>
<organism evidence="2 3">
    <name type="scientific">Colletotrichum orbiculare (strain 104-T / ATCC 96160 / CBS 514.97 / LARS 414 / MAFF 240422)</name>
    <name type="common">Cucumber anthracnose fungus</name>
    <name type="synonym">Colletotrichum lagenarium</name>
    <dbReference type="NCBI Taxonomy" id="1213857"/>
    <lineage>
        <taxon>Eukaryota</taxon>
        <taxon>Fungi</taxon>
        <taxon>Dikarya</taxon>
        <taxon>Ascomycota</taxon>
        <taxon>Pezizomycotina</taxon>
        <taxon>Sordariomycetes</taxon>
        <taxon>Hypocreomycetidae</taxon>
        <taxon>Glomerellales</taxon>
        <taxon>Glomerellaceae</taxon>
        <taxon>Colletotrichum</taxon>
        <taxon>Colletotrichum orbiculare species complex</taxon>
    </lineage>
</organism>